<dbReference type="AlphaFoldDB" id="A0AA40K9U0"/>
<dbReference type="Proteomes" id="UP001172155">
    <property type="component" value="Unassembled WGS sequence"/>
</dbReference>
<dbReference type="Pfam" id="PF00264">
    <property type="entry name" value="Tyrosinase"/>
    <property type="match status" value="1"/>
</dbReference>
<dbReference type="PANTHER" id="PTHR11474:SF116">
    <property type="entry name" value="TYROSINASE"/>
    <property type="match status" value="1"/>
</dbReference>
<keyword evidence="5" id="KW-1185">Reference proteome</keyword>
<dbReference type="PANTHER" id="PTHR11474">
    <property type="entry name" value="TYROSINASE FAMILY MEMBER"/>
    <property type="match status" value="1"/>
</dbReference>
<proteinExistence type="predicted"/>
<reference evidence="4" key="1">
    <citation type="submission" date="2023-06" db="EMBL/GenBank/DDBJ databases">
        <title>Genome-scale phylogeny and comparative genomics of the fungal order Sordariales.</title>
        <authorList>
            <consortium name="Lawrence Berkeley National Laboratory"/>
            <person name="Hensen N."/>
            <person name="Bonometti L."/>
            <person name="Westerberg I."/>
            <person name="Brannstrom I.O."/>
            <person name="Guillou S."/>
            <person name="Cros-Aarteil S."/>
            <person name="Calhoun S."/>
            <person name="Haridas S."/>
            <person name="Kuo A."/>
            <person name="Mondo S."/>
            <person name="Pangilinan J."/>
            <person name="Riley R."/>
            <person name="LaButti K."/>
            <person name="Andreopoulos B."/>
            <person name="Lipzen A."/>
            <person name="Chen C."/>
            <person name="Yanf M."/>
            <person name="Daum C."/>
            <person name="Ng V."/>
            <person name="Clum A."/>
            <person name="Steindorff A."/>
            <person name="Ohm R."/>
            <person name="Martin F."/>
            <person name="Silar P."/>
            <person name="Natvig D."/>
            <person name="Lalanne C."/>
            <person name="Gautier V."/>
            <person name="Ament-velasquez S.L."/>
            <person name="Kruys A."/>
            <person name="Hutchinson M.I."/>
            <person name="Powell A.J."/>
            <person name="Barry K."/>
            <person name="Miller A.N."/>
            <person name="Grigoriev I.V."/>
            <person name="Debuchy R."/>
            <person name="Gladieux P."/>
            <person name="Thoren M.H."/>
            <person name="Johannesson H."/>
        </authorList>
    </citation>
    <scope>NUCLEOTIDE SEQUENCE</scope>
    <source>
        <strain evidence="4">SMH3187-1</strain>
    </source>
</reference>
<evidence type="ECO:0000256" key="1">
    <source>
        <dbReference type="ARBA" id="ARBA00022723"/>
    </source>
</evidence>
<evidence type="ECO:0000256" key="2">
    <source>
        <dbReference type="SAM" id="SignalP"/>
    </source>
</evidence>
<evidence type="ECO:0000313" key="4">
    <source>
        <dbReference type="EMBL" id="KAK0751364.1"/>
    </source>
</evidence>
<evidence type="ECO:0000313" key="5">
    <source>
        <dbReference type="Proteomes" id="UP001172155"/>
    </source>
</evidence>
<feature type="domain" description="Tyrosinase copper-binding" evidence="3">
    <location>
        <begin position="279"/>
        <end position="290"/>
    </location>
</feature>
<keyword evidence="1" id="KW-0479">Metal-binding</keyword>
<dbReference type="EMBL" id="JAUKUD010000002">
    <property type="protein sequence ID" value="KAK0751364.1"/>
    <property type="molecule type" value="Genomic_DNA"/>
</dbReference>
<dbReference type="InterPro" id="IPR008922">
    <property type="entry name" value="Di-copper_centre_dom_sf"/>
</dbReference>
<dbReference type="GO" id="GO:0016491">
    <property type="term" value="F:oxidoreductase activity"/>
    <property type="evidence" value="ECO:0007669"/>
    <property type="project" value="InterPro"/>
</dbReference>
<organism evidence="4 5">
    <name type="scientific">Schizothecium vesticola</name>
    <dbReference type="NCBI Taxonomy" id="314040"/>
    <lineage>
        <taxon>Eukaryota</taxon>
        <taxon>Fungi</taxon>
        <taxon>Dikarya</taxon>
        <taxon>Ascomycota</taxon>
        <taxon>Pezizomycotina</taxon>
        <taxon>Sordariomycetes</taxon>
        <taxon>Sordariomycetidae</taxon>
        <taxon>Sordariales</taxon>
        <taxon>Schizotheciaceae</taxon>
        <taxon>Schizothecium</taxon>
    </lineage>
</organism>
<dbReference type="SUPFAM" id="SSF48056">
    <property type="entry name" value="Di-copper centre-containing domain"/>
    <property type="match status" value="1"/>
</dbReference>
<evidence type="ECO:0000259" key="3">
    <source>
        <dbReference type="PROSITE" id="PS00498"/>
    </source>
</evidence>
<name>A0AA40K9U0_9PEZI</name>
<sequence length="359" mass="39535">MLGPAVLITALVAGASAGRTKRQYAPDEVDNLAKASLPKLQEWLAKNPQGGCTLENAIRRKEWGDLTKVQRKEYIDAVLCLQSKPPLTAHQAPGAKSRFDDYVVVHVQQTHRNHGSPYWNWGRYANDPENSILFNGDEFSLSGNGIEEPHAPVILGPTFTGLNRIPIGTGGGCVTKGPFANLSVNLGPLAPQLTDLKPNPQADGLGYNPRCLRRDINRHASAVTTSNYTHALITKNDNMHWFQTVLEGQFDKGEWGVHSGGHYTISGDPAGDFYISPGDPAFWLHHAQIDRVWWLWQLQKLELRLKDLAKTMTMSNTPPSRNGTLDDLNNLGVLAGDVETRELMSTMGGMGGKLCYIYE</sequence>
<accession>A0AA40K9U0</accession>
<dbReference type="PROSITE" id="PS00498">
    <property type="entry name" value="TYROSINASE_2"/>
    <property type="match status" value="1"/>
</dbReference>
<dbReference type="GO" id="GO:0046872">
    <property type="term" value="F:metal ion binding"/>
    <property type="evidence" value="ECO:0007669"/>
    <property type="project" value="UniProtKB-KW"/>
</dbReference>
<dbReference type="InterPro" id="IPR050316">
    <property type="entry name" value="Tyrosinase/Hemocyanin"/>
</dbReference>
<dbReference type="InterPro" id="IPR002227">
    <property type="entry name" value="Tyrosinase_Cu-bd"/>
</dbReference>
<comment type="caution">
    <text evidence="4">The sequence shown here is derived from an EMBL/GenBank/DDBJ whole genome shotgun (WGS) entry which is preliminary data.</text>
</comment>
<dbReference type="Gene3D" id="1.10.1280.10">
    <property type="entry name" value="Di-copper center containing domain from catechol oxidase"/>
    <property type="match status" value="2"/>
</dbReference>
<protein>
    <recommendedName>
        <fullName evidence="3">Tyrosinase copper-binding domain-containing protein</fullName>
    </recommendedName>
</protein>
<gene>
    <name evidence="4" type="ORF">B0T18DRAFT_319303</name>
</gene>
<feature type="signal peptide" evidence="2">
    <location>
        <begin position="1"/>
        <end position="17"/>
    </location>
</feature>
<keyword evidence="2" id="KW-0732">Signal</keyword>
<feature type="chain" id="PRO_5041220423" description="Tyrosinase copper-binding domain-containing protein" evidence="2">
    <location>
        <begin position="18"/>
        <end position="359"/>
    </location>
</feature>